<dbReference type="InterPro" id="IPR011047">
    <property type="entry name" value="Quinoprotein_ADH-like_sf"/>
</dbReference>
<dbReference type="Proteomes" id="UP000004200">
    <property type="component" value="Unassembled WGS sequence"/>
</dbReference>
<dbReference type="eggNOG" id="COG2319">
    <property type="taxonomic scope" value="Bacteria"/>
</dbReference>
<reference evidence="4 5" key="1">
    <citation type="submission" date="2011-06" db="EMBL/GenBank/DDBJ databases">
        <title>The draft genome of Thiorhodococcus drewsii AZ1.</title>
        <authorList>
            <consortium name="US DOE Joint Genome Institute (JGI-PGF)"/>
            <person name="Lucas S."/>
            <person name="Han J."/>
            <person name="Lapidus A."/>
            <person name="Cheng J.-F."/>
            <person name="Goodwin L."/>
            <person name="Pitluck S."/>
            <person name="Peters L."/>
            <person name="Land M.L."/>
            <person name="Hauser L."/>
            <person name="Vogl K."/>
            <person name="Liu Z."/>
            <person name="Imhoff J."/>
            <person name="Thiel V."/>
            <person name="Frigaard N.-U."/>
            <person name="Bryant D.A."/>
            <person name="Woyke T.J."/>
        </authorList>
    </citation>
    <scope>NUCLEOTIDE SEQUENCE [LARGE SCALE GENOMIC DNA]</scope>
    <source>
        <strain evidence="4 5">AZ1</strain>
    </source>
</reference>
<evidence type="ECO:0000313" key="5">
    <source>
        <dbReference type="Proteomes" id="UP000004200"/>
    </source>
</evidence>
<keyword evidence="2" id="KW-0677">Repeat</keyword>
<dbReference type="InterPro" id="IPR020472">
    <property type="entry name" value="WD40_PAC1"/>
</dbReference>
<dbReference type="STRING" id="765913.ThidrDRAFT_1154"/>
<dbReference type="PROSITE" id="PS50082">
    <property type="entry name" value="WD_REPEATS_2"/>
    <property type="match status" value="6"/>
</dbReference>
<dbReference type="PROSITE" id="PS00678">
    <property type="entry name" value="WD_REPEATS_1"/>
    <property type="match status" value="2"/>
</dbReference>
<dbReference type="InterPro" id="IPR011044">
    <property type="entry name" value="Quino_amine_DH_bsu"/>
</dbReference>
<evidence type="ECO:0000313" key="4">
    <source>
        <dbReference type="EMBL" id="EGV32669.1"/>
    </source>
</evidence>
<feature type="repeat" description="WD" evidence="3">
    <location>
        <begin position="481"/>
        <end position="517"/>
    </location>
</feature>
<feature type="repeat" description="WD" evidence="3">
    <location>
        <begin position="409"/>
        <end position="431"/>
    </location>
</feature>
<dbReference type="SMART" id="SM00320">
    <property type="entry name" value="WD40"/>
    <property type="match status" value="12"/>
</dbReference>
<dbReference type="InterPro" id="IPR015943">
    <property type="entry name" value="WD40/YVTN_repeat-like_dom_sf"/>
</dbReference>
<dbReference type="InterPro" id="IPR001680">
    <property type="entry name" value="WD40_rpt"/>
</dbReference>
<evidence type="ECO:0000256" key="2">
    <source>
        <dbReference type="ARBA" id="ARBA00022737"/>
    </source>
</evidence>
<feature type="repeat" description="WD" evidence="3">
    <location>
        <begin position="319"/>
        <end position="341"/>
    </location>
</feature>
<dbReference type="PANTHER" id="PTHR19848">
    <property type="entry name" value="WD40 REPEAT PROTEIN"/>
    <property type="match status" value="1"/>
</dbReference>
<proteinExistence type="predicted"/>
<evidence type="ECO:0000256" key="3">
    <source>
        <dbReference type="PROSITE-ProRule" id="PRU00221"/>
    </source>
</evidence>
<dbReference type="InterPro" id="IPR036322">
    <property type="entry name" value="WD40_repeat_dom_sf"/>
</dbReference>
<gene>
    <name evidence="4" type="ORF">ThidrDRAFT_1154</name>
</gene>
<dbReference type="InterPro" id="IPR019775">
    <property type="entry name" value="WD40_repeat_CS"/>
</dbReference>
<dbReference type="SUPFAM" id="SSF50978">
    <property type="entry name" value="WD40 repeat-like"/>
    <property type="match status" value="1"/>
</dbReference>
<dbReference type="Pfam" id="PF00400">
    <property type="entry name" value="WD40"/>
    <property type="match status" value="6"/>
</dbReference>
<dbReference type="CDD" id="cd00200">
    <property type="entry name" value="WD40"/>
    <property type="match status" value="2"/>
</dbReference>
<name>G2DYP2_9GAMM</name>
<dbReference type="SUPFAM" id="SSF50998">
    <property type="entry name" value="Quinoprotein alcohol dehydrogenase-like"/>
    <property type="match status" value="1"/>
</dbReference>
<feature type="repeat" description="WD" evidence="3">
    <location>
        <begin position="616"/>
        <end position="661"/>
    </location>
</feature>
<sequence>MKKVSANLIDVNWKSLMGKARDDALRYLPSHLLAAKHWNVLFDLLTDPNSYLPARIARIKKGGDASWPSLMEDYWLSLNGWPLDRIEQRQMLQDVHRVLSREEHRLIAGETSVNQVLYNGLSGFWDEYSELGKKLRQTADATTTPWIRHLKPVTDRSPLIRTISGLLADFSPAAADGRYWLATGSRDGTACLYNPDTGECIHVLKGHTNKITSLAFSSMHPWLVTGSTDGTARLWNTDSGDCLQVFTGHHMQEITAIAFCPELDADNRALFVTGGGDGCACLWDPQRGLLQTFTNHVENGRAYTAVALSPPDSEGRYWLATGGKDNTTCLWDLATGRCLHEFAGYGQTVHLAFSPRNTQGDTWLAVGGYGGVRLWNPRTGDLIKDLDFKFCFVTGLAFTPLDADQCTWLITGDRDGGIRLWNPQTGDCKQVISNSSHVQPYTAPSFAFTALDGKNGIWLAAKINENAFLWNLHTGNCLCEFHGHGNQITSLNFSPPDAKNRILIATASEDHTVRIWDPHTEMSAHKRANMSHASEITSFVFSPPDSDGCTWFSTGNQLWDARTGKCVKNLSSHEQAITAVAFSPSDAEGKIWLATGSEDRTTRLWDTRTGDCIQTFKGHKQEITAVAFSQRDASGSYWLATASRDGTARLWDPVSGDCLHIFGGTESSVIPITTLAFSPPDADGGYWLAIGGKDGRCPWIGDPSTGEYRMLDRHDGGIDCLVFSKTDRESRLWLAAWSEIGTAGLWDIKRDKYVNVFSESDGKIRTIAFSPLDTKGETWFATGNWNGIVRIFNLRMLRQKAVFENRHAEFRSLHFDPSGQVLWLVYTDALARWNWQANERPLFIDLPNLQTICLDSANPNDIIAACLDPTNHRPVFHPLRLENFR</sequence>
<dbReference type="EMBL" id="AFWT01000006">
    <property type="protein sequence ID" value="EGV32669.1"/>
    <property type="molecule type" value="Genomic_DNA"/>
</dbReference>
<dbReference type="PANTHER" id="PTHR19848:SF8">
    <property type="entry name" value="F-BOX AND WD REPEAT DOMAIN CONTAINING 7"/>
    <property type="match status" value="1"/>
</dbReference>
<feature type="repeat" description="WD" evidence="3">
    <location>
        <begin position="204"/>
        <end position="245"/>
    </location>
</feature>
<dbReference type="AlphaFoldDB" id="G2DYP2"/>
<keyword evidence="5" id="KW-1185">Reference proteome</keyword>
<dbReference type="PRINTS" id="PR00320">
    <property type="entry name" value="GPROTEINBRPT"/>
</dbReference>
<protein>
    <submittedName>
        <fullName evidence="4">WD40 repeat-containing protein</fullName>
    </submittedName>
</protein>
<dbReference type="PATRIC" id="fig|765913.3.peg.1185"/>
<dbReference type="RefSeq" id="WP_007039869.1">
    <property type="nucleotide sequence ID" value="NZ_AFWT01000006.1"/>
</dbReference>
<keyword evidence="1 3" id="KW-0853">WD repeat</keyword>
<dbReference type="PROSITE" id="PS50294">
    <property type="entry name" value="WD_REPEATS_REGION"/>
    <property type="match status" value="4"/>
</dbReference>
<accession>G2DYP2</accession>
<feature type="repeat" description="WD" evidence="3">
    <location>
        <begin position="570"/>
        <end position="615"/>
    </location>
</feature>
<comment type="caution">
    <text evidence="4">The sequence shown here is derived from an EMBL/GenBank/DDBJ whole genome shotgun (WGS) entry which is preliminary data.</text>
</comment>
<dbReference type="OrthoDB" id="6192037at2"/>
<evidence type="ECO:0000256" key="1">
    <source>
        <dbReference type="ARBA" id="ARBA00022574"/>
    </source>
</evidence>
<dbReference type="Gene3D" id="2.130.10.10">
    <property type="entry name" value="YVTN repeat-like/Quinoprotein amine dehydrogenase"/>
    <property type="match status" value="5"/>
</dbReference>
<organism evidence="4 5">
    <name type="scientific">Thiorhodococcus drewsii AZ1</name>
    <dbReference type="NCBI Taxonomy" id="765913"/>
    <lineage>
        <taxon>Bacteria</taxon>
        <taxon>Pseudomonadati</taxon>
        <taxon>Pseudomonadota</taxon>
        <taxon>Gammaproteobacteria</taxon>
        <taxon>Chromatiales</taxon>
        <taxon>Chromatiaceae</taxon>
        <taxon>Thiorhodococcus</taxon>
    </lineage>
</organism>
<dbReference type="SUPFAM" id="SSF50969">
    <property type="entry name" value="YVTN repeat-like/Quinoprotein amine dehydrogenase"/>
    <property type="match status" value="1"/>
</dbReference>